<evidence type="ECO:0000256" key="5">
    <source>
        <dbReference type="ARBA" id="ARBA00023136"/>
    </source>
</evidence>
<dbReference type="Pfam" id="PF00892">
    <property type="entry name" value="EamA"/>
    <property type="match status" value="1"/>
</dbReference>
<keyword evidence="9" id="KW-1185">Reference proteome</keyword>
<dbReference type="SUPFAM" id="SSF103481">
    <property type="entry name" value="Multidrug resistance efflux transporter EmrE"/>
    <property type="match status" value="1"/>
</dbReference>
<name>A0A9W6D3Z1_9BACT</name>
<feature type="transmembrane region" description="Helical" evidence="6">
    <location>
        <begin position="41"/>
        <end position="59"/>
    </location>
</feature>
<feature type="transmembrane region" description="Helical" evidence="6">
    <location>
        <begin position="129"/>
        <end position="148"/>
    </location>
</feature>
<evidence type="ECO:0000256" key="1">
    <source>
        <dbReference type="ARBA" id="ARBA00004651"/>
    </source>
</evidence>
<keyword evidence="5 6" id="KW-0472">Membrane</keyword>
<evidence type="ECO:0000313" key="9">
    <source>
        <dbReference type="Proteomes" id="UP001144372"/>
    </source>
</evidence>
<feature type="transmembrane region" description="Helical" evidence="6">
    <location>
        <begin position="99"/>
        <end position="117"/>
    </location>
</feature>
<evidence type="ECO:0000256" key="6">
    <source>
        <dbReference type="SAM" id="Phobius"/>
    </source>
</evidence>
<keyword evidence="4 6" id="KW-1133">Transmembrane helix</keyword>
<evidence type="ECO:0000256" key="4">
    <source>
        <dbReference type="ARBA" id="ARBA00022989"/>
    </source>
</evidence>
<comment type="subcellular location">
    <subcellularLocation>
        <location evidence="1">Cell membrane</location>
        <topology evidence="1">Multi-pass membrane protein</topology>
    </subcellularLocation>
</comment>
<accession>A0A9W6D3Z1</accession>
<feature type="domain" description="EamA" evidence="7">
    <location>
        <begin position="40"/>
        <end position="169"/>
    </location>
</feature>
<reference evidence="8" key="1">
    <citation type="submission" date="2022-12" db="EMBL/GenBank/DDBJ databases">
        <title>Reference genome sequencing for broad-spectrum identification of bacterial and archaeal isolates by mass spectrometry.</title>
        <authorList>
            <person name="Sekiguchi Y."/>
            <person name="Tourlousse D.M."/>
        </authorList>
    </citation>
    <scope>NUCLEOTIDE SEQUENCE</scope>
    <source>
        <strain evidence="8">ASRB1</strain>
    </source>
</reference>
<dbReference type="InterPro" id="IPR051258">
    <property type="entry name" value="Diverse_Substrate_Transporter"/>
</dbReference>
<evidence type="ECO:0000256" key="3">
    <source>
        <dbReference type="ARBA" id="ARBA00022692"/>
    </source>
</evidence>
<keyword evidence="3 6" id="KW-0812">Transmembrane</keyword>
<dbReference type="AlphaFoldDB" id="A0A9W6D3Z1"/>
<dbReference type="InterPro" id="IPR000620">
    <property type="entry name" value="EamA_dom"/>
</dbReference>
<gene>
    <name evidence="8" type="ORF">DAMNIGENAA_11800</name>
</gene>
<evidence type="ECO:0000259" key="7">
    <source>
        <dbReference type="Pfam" id="PF00892"/>
    </source>
</evidence>
<dbReference type="GO" id="GO:0005886">
    <property type="term" value="C:plasma membrane"/>
    <property type="evidence" value="ECO:0007669"/>
    <property type="project" value="UniProtKB-SubCell"/>
</dbReference>
<evidence type="ECO:0000313" key="8">
    <source>
        <dbReference type="EMBL" id="GLI33747.1"/>
    </source>
</evidence>
<dbReference type="PANTHER" id="PTHR42920">
    <property type="entry name" value="OS03G0707200 PROTEIN-RELATED"/>
    <property type="match status" value="1"/>
</dbReference>
<protein>
    <recommendedName>
        <fullName evidence="7">EamA domain-containing protein</fullName>
    </recommendedName>
</protein>
<feature type="transmembrane region" description="Helical" evidence="6">
    <location>
        <begin position="154"/>
        <end position="172"/>
    </location>
</feature>
<comment type="caution">
    <text evidence="8">The sequence shown here is derived from an EMBL/GenBank/DDBJ whole genome shotgun (WGS) entry which is preliminary data.</text>
</comment>
<dbReference type="PANTHER" id="PTHR42920:SF5">
    <property type="entry name" value="EAMA DOMAIN-CONTAINING PROTEIN"/>
    <property type="match status" value="1"/>
</dbReference>
<evidence type="ECO:0000256" key="2">
    <source>
        <dbReference type="ARBA" id="ARBA00022475"/>
    </source>
</evidence>
<feature type="transmembrane region" description="Helical" evidence="6">
    <location>
        <begin position="71"/>
        <end position="93"/>
    </location>
</feature>
<dbReference type="InterPro" id="IPR037185">
    <property type="entry name" value="EmrE-like"/>
</dbReference>
<sequence>MEPFLFGEKLEKSDVAVSIIVAAGLAMLVPSFDFSNNVTQGIFWGVLSGFTFAVLSVLNRMHVNKHPFLTITLYQLGFATLFNLPFVILDGVLPSARDILLLLVLGTICTALAHALFIGSLKHIKARSASITTGLEPVYGIIFSFLLMGEVPSLRTLLGGLVILGVVFLPMIRSGQSRPVQ</sequence>
<keyword evidence="2" id="KW-1003">Cell membrane</keyword>
<dbReference type="EMBL" id="BSDR01000001">
    <property type="protein sequence ID" value="GLI33747.1"/>
    <property type="molecule type" value="Genomic_DNA"/>
</dbReference>
<dbReference type="Proteomes" id="UP001144372">
    <property type="component" value="Unassembled WGS sequence"/>
</dbReference>
<organism evidence="8 9">
    <name type="scientific">Desulforhabdus amnigena</name>
    <dbReference type="NCBI Taxonomy" id="40218"/>
    <lineage>
        <taxon>Bacteria</taxon>
        <taxon>Pseudomonadati</taxon>
        <taxon>Thermodesulfobacteriota</taxon>
        <taxon>Syntrophobacteria</taxon>
        <taxon>Syntrophobacterales</taxon>
        <taxon>Syntrophobacteraceae</taxon>
        <taxon>Desulforhabdus</taxon>
    </lineage>
</organism>
<proteinExistence type="predicted"/>